<comment type="caution">
    <text evidence="5">The sequence shown here is derived from an EMBL/GenBank/DDBJ whole genome shotgun (WGS) entry which is preliminary data.</text>
</comment>
<keyword evidence="5" id="KW-0031">Aminopeptidase</keyword>
<dbReference type="PANTHER" id="PTHR43248">
    <property type="entry name" value="2-SUCCINYL-6-HYDROXY-2,4-CYCLOHEXADIENE-1-CARBOXYLATE SYNTHASE"/>
    <property type="match status" value="1"/>
</dbReference>
<keyword evidence="5" id="KW-0645">Protease</keyword>
<dbReference type="Gene3D" id="3.40.50.1820">
    <property type="entry name" value="alpha/beta hydrolase"/>
    <property type="match status" value="1"/>
</dbReference>
<dbReference type="InterPro" id="IPR029058">
    <property type="entry name" value="AB_hydrolase_fold"/>
</dbReference>
<evidence type="ECO:0000256" key="3">
    <source>
        <dbReference type="SAM" id="SignalP"/>
    </source>
</evidence>
<reference evidence="5 6" key="1">
    <citation type="submission" date="2018-12" db="EMBL/GenBank/DDBJ databases">
        <title>Genome sequence and assembly of Colletotrichum trifolii.</title>
        <authorList>
            <person name="Gan P."/>
            <person name="Shirasu K."/>
        </authorList>
    </citation>
    <scope>NUCLEOTIDE SEQUENCE [LARGE SCALE GENOMIC DNA]</scope>
    <source>
        <strain evidence="5 6">543-2</strain>
    </source>
</reference>
<feature type="domain" description="Peptidase S33 tripeptidyl aminopeptidase-like C-terminal" evidence="4">
    <location>
        <begin position="408"/>
        <end position="503"/>
    </location>
</feature>
<dbReference type="EMBL" id="RYZW01000172">
    <property type="protein sequence ID" value="TDZ39727.1"/>
    <property type="molecule type" value="Genomic_DNA"/>
</dbReference>
<dbReference type="GO" id="GO:0004177">
    <property type="term" value="F:aminopeptidase activity"/>
    <property type="evidence" value="ECO:0007669"/>
    <property type="project" value="UniProtKB-KW"/>
</dbReference>
<dbReference type="STRING" id="5466.A0A4R8QL40"/>
<evidence type="ECO:0000256" key="2">
    <source>
        <dbReference type="ARBA" id="ARBA00022801"/>
    </source>
</evidence>
<organism evidence="5 6">
    <name type="scientific">Colletotrichum trifolii</name>
    <dbReference type="NCBI Taxonomy" id="5466"/>
    <lineage>
        <taxon>Eukaryota</taxon>
        <taxon>Fungi</taxon>
        <taxon>Dikarya</taxon>
        <taxon>Ascomycota</taxon>
        <taxon>Pezizomycotina</taxon>
        <taxon>Sordariomycetes</taxon>
        <taxon>Hypocreomycetidae</taxon>
        <taxon>Glomerellales</taxon>
        <taxon>Glomerellaceae</taxon>
        <taxon>Colletotrichum</taxon>
        <taxon>Colletotrichum orbiculare species complex</taxon>
    </lineage>
</organism>
<keyword evidence="3" id="KW-0732">Signal</keyword>
<dbReference type="Pfam" id="PF08386">
    <property type="entry name" value="Abhydrolase_4"/>
    <property type="match status" value="1"/>
</dbReference>
<dbReference type="InterPro" id="IPR013595">
    <property type="entry name" value="Pept_S33_TAP-like_C"/>
</dbReference>
<dbReference type="InterPro" id="IPR051601">
    <property type="entry name" value="Serine_prot/Carboxylest_S33"/>
</dbReference>
<name>A0A4R8QL40_COLTR</name>
<dbReference type="PANTHER" id="PTHR43248:SF25">
    <property type="entry name" value="AB HYDROLASE-1 DOMAIN-CONTAINING PROTEIN-RELATED"/>
    <property type="match status" value="1"/>
</dbReference>
<evidence type="ECO:0000256" key="1">
    <source>
        <dbReference type="ARBA" id="ARBA00010088"/>
    </source>
</evidence>
<feature type="signal peptide" evidence="3">
    <location>
        <begin position="1"/>
        <end position="21"/>
    </location>
</feature>
<feature type="chain" id="PRO_5020559636" evidence="3">
    <location>
        <begin position="22"/>
        <end position="537"/>
    </location>
</feature>
<evidence type="ECO:0000313" key="5">
    <source>
        <dbReference type="EMBL" id="TDZ39727.1"/>
    </source>
</evidence>
<evidence type="ECO:0000259" key="4">
    <source>
        <dbReference type="Pfam" id="PF08386"/>
    </source>
</evidence>
<sequence length="537" mass="57860">MSIYASLFAFVTIPLVPLVSAAPSHARSSTVEWGPCPDYLVAGPAPIIECGNLTVPLDYASPNSSETLELELVRVPAIKGPSRGSILFNFGGPGFPARPNLASRSYLLQAATGGHHDLVAWDPRGVGNTTTFSCDPEGEFALDAGPQGNGSDPSLVGRHWAVANAWSEYCLANPEASEVGSRISTAYTARDAMRIVDALDDDGMLRYWGTSYGTILGATLAAMFPDRVDKVVLDSVVNPTQWYEGVDTEWLEDADKTLLALFQECLDHSAACPLAHANSTAQQLLERTLAFMEDLKRNPIAVGGFAVFDQTFMAAVTRPVLNDATRWPAFAAFLTHALSGNLTGAIEGLAALLAFIPNPSLDGVSNNNSPDGIQCADKGPRYTTLRDFIPAVDSASRASRALGFYLGRIAMVCAQWKIEPRERFEGSFANVRTKNPILVFSHGLDPSTSINGARNVTAGFEGSVLLQTDGYGHGWRAHPSVCATRAIQKYFDQGVLPEPDTVCKTDVTPFLNFTSLEDTWDELLPQFGFDTPTKKDM</sequence>
<dbReference type="SUPFAM" id="SSF53474">
    <property type="entry name" value="alpha/beta-Hydrolases"/>
    <property type="match status" value="1"/>
</dbReference>
<protein>
    <submittedName>
        <fullName evidence="5">Tripeptidyl aminopeptidase</fullName>
    </submittedName>
</protein>
<dbReference type="AlphaFoldDB" id="A0A4R8QL40"/>
<evidence type="ECO:0000313" key="6">
    <source>
        <dbReference type="Proteomes" id="UP000295703"/>
    </source>
</evidence>
<accession>A0A4R8QL40</accession>
<comment type="similarity">
    <text evidence="1">Belongs to the peptidase S33 family.</text>
</comment>
<dbReference type="Proteomes" id="UP000295703">
    <property type="component" value="Unassembled WGS sequence"/>
</dbReference>
<gene>
    <name evidence="5" type="primary">tap-1</name>
    <name evidence="5" type="ORF">CTRI78_v010483</name>
</gene>
<proteinExistence type="inferred from homology"/>
<keyword evidence="2" id="KW-0378">Hydrolase</keyword>
<keyword evidence="6" id="KW-1185">Reference proteome</keyword>